<reference evidence="1 2" key="1">
    <citation type="submission" date="2023-11" db="EMBL/GenBank/DDBJ databases">
        <authorList>
            <person name="Val-Calvo J."/>
            <person name="Scortti M."/>
            <person name="Vazquez-Boland J."/>
        </authorList>
    </citation>
    <scope>NUCLEOTIDE SEQUENCE [LARGE SCALE GENOMIC DNA]</scope>
    <source>
        <strain evidence="1 2">DSM 46662</strain>
    </source>
</reference>
<gene>
    <name evidence="1" type="ORF">ABEU19_002624</name>
</gene>
<dbReference type="Proteomes" id="UP001629744">
    <property type="component" value="Unassembled WGS sequence"/>
</dbReference>
<comment type="caution">
    <text evidence="1">The sequence shown here is derived from an EMBL/GenBank/DDBJ whole genome shotgun (WGS) entry which is preliminary data.</text>
</comment>
<name>A0ABW9FV33_9NOCA</name>
<evidence type="ECO:0000313" key="1">
    <source>
        <dbReference type="EMBL" id="MFM1729124.1"/>
    </source>
</evidence>
<dbReference type="RefSeq" id="WP_348606204.1">
    <property type="nucleotide sequence ID" value="NZ_CP157276.1"/>
</dbReference>
<evidence type="ECO:0000313" key="2">
    <source>
        <dbReference type="Proteomes" id="UP001629744"/>
    </source>
</evidence>
<sequence length="427" mass="46212">MSAGLGKRWTSRASVAGVVGVLAATAMTIGGAVTAPAAASETGVDQYLNLPMINRDAAHGPGGVNPALPTDRATLARILDEARASGAAPREYQALLFQYWLVEATDVAGIDLAAWDPRAGVAVNRENLVKSYRLYEDLQLARRELQWAGMGGMVGADFGGGLIDFDLMTTAYDLPQLQQSARAVVAAATDVAGPGIVDSLPDGLRALADAGSEITSEDLHFILGMIMVMQKNIFSDLMPMHRAYVTGGLPALAEMQRAGLFGDDIMAAWRDIASGNPDRIARGNGALLQREQGVIIREQWDTVRNYKDTVGQAITYLSTVAGSPSVAGVLPPRSFRPIEVSTRLPDGRSATVTSPLPAWNWSVYEERWDYITTQLLPKYKNMVENDWTQLESELRVPYDTQLETHRPLLNVLQIMQSALNNTRVTVS</sequence>
<organism evidence="1 2">
    <name type="scientific">Prescottella soli</name>
    <dbReference type="NCBI Taxonomy" id="1543852"/>
    <lineage>
        <taxon>Bacteria</taxon>
        <taxon>Bacillati</taxon>
        <taxon>Actinomycetota</taxon>
        <taxon>Actinomycetes</taxon>
        <taxon>Mycobacteriales</taxon>
        <taxon>Nocardiaceae</taxon>
        <taxon>Prescottella</taxon>
    </lineage>
</organism>
<proteinExistence type="predicted"/>
<accession>A0ABW9FV33</accession>
<evidence type="ECO:0008006" key="3">
    <source>
        <dbReference type="Google" id="ProtNLM"/>
    </source>
</evidence>
<keyword evidence="2" id="KW-1185">Reference proteome</keyword>
<dbReference type="EMBL" id="JBDLNU010000003">
    <property type="protein sequence ID" value="MFM1729124.1"/>
    <property type="molecule type" value="Genomic_DNA"/>
</dbReference>
<protein>
    <recommendedName>
        <fullName evidence="3">Tat pathway signal protein</fullName>
    </recommendedName>
</protein>